<name>A0A5Q2QHU9_9GAMM</name>
<protein>
    <submittedName>
        <fullName evidence="1">DUF3489 domain-containing protein</fullName>
    </submittedName>
</protein>
<organism evidence="1 2">
    <name type="scientific">Litorivicinus lipolyticus</name>
    <dbReference type="NCBI Taxonomy" id="418701"/>
    <lineage>
        <taxon>Bacteria</taxon>
        <taxon>Pseudomonadati</taxon>
        <taxon>Pseudomonadota</taxon>
        <taxon>Gammaproteobacteria</taxon>
        <taxon>Oceanospirillales</taxon>
        <taxon>Litorivicinaceae</taxon>
        <taxon>Litorivicinus</taxon>
    </lineage>
</organism>
<reference evidence="1 2" key="1">
    <citation type="submission" date="2019-11" db="EMBL/GenBank/DDBJ databases">
        <authorList>
            <person name="Khan S.A."/>
            <person name="Jeon C.O."/>
            <person name="Chun B.H."/>
        </authorList>
    </citation>
    <scope>NUCLEOTIDE SEQUENCE [LARGE SCALE GENOMIC DNA]</scope>
    <source>
        <strain evidence="1 2">IMCC 1097</strain>
    </source>
</reference>
<evidence type="ECO:0000313" key="2">
    <source>
        <dbReference type="Proteomes" id="UP000388235"/>
    </source>
</evidence>
<dbReference type="AlphaFoldDB" id="A0A5Q2QHU9"/>
<dbReference type="OrthoDB" id="6057673at2"/>
<dbReference type="KEGG" id="llp:GH975_08490"/>
<dbReference type="InterPro" id="IPR021880">
    <property type="entry name" value="DUF3489"/>
</dbReference>
<proteinExistence type="predicted"/>
<dbReference type="EMBL" id="CP045871">
    <property type="protein sequence ID" value="QGG80605.1"/>
    <property type="molecule type" value="Genomic_DNA"/>
</dbReference>
<evidence type="ECO:0000313" key="1">
    <source>
        <dbReference type="EMBL" id="QGG80605.1"/>
    </source>
</evidence>
<dbReference type="Pfam" id="PF11994">
    <property type="entry name" value="DUF3489"/>
    <property type="match status" value="1"/>
</dbReference>
<dbReference type="RefSeq" id="WP_153714109.1">
    <property type="nucleotide sequence ID" value="NZ_CP045871.1"/>
</dbReference>
<sequence>MSDLLTDNQKRIVLHAVNETNGEIRWFPEHIHGGAQQKILQSLASRKLIAQMGDNWRLTDLCYQVLRLPAPTLFDAEIADIPVFVKPTKSESGNKPARQTKQQIMIDLLSRDEGASIPELMDATGWQQHTVRGALSGTLKKRLGLEIESIKTSGSDRTYRILKTSDESS</sequence>
<gene>
    <name evidence="1" type="ORF">GH975_08490</name>
</gene>
<keyword evidence="2" id="KW-1185">Reference proteome</keyword>
<dbReference type="Proteomes" id="UP000388235">
    <property type="component" value="Chromosome"/>
</dbReference>
<accession>A0A5Q2QHU9</accession>